<gene>
    <name evidence="1" type="ORF">KIPB_015786</name>
</gene>
<comment type="caution">
    <text evidence="1">The sequence shown here is derived from an EMBL/GenBank/DDBJ whole genome shotgun (WGS) entry which is preliminary data.</text>
</comment>
<sequence>MNAASDSYDGTLLCKVECNEGNALVGPRWFALMNGESLSPSTCVGMGTVSTMDVAVQ</sequence>
<dbReference type="EMBL" id="BDIP01009109">
    <property type="protein sequence ID" value="GIQ92164.1"/>
    <property type="molecule type" value="Genomic_DNA"/>
</dbReference>
<organism evidence="1 2">
    <name type="scientific">Kipferlia bialata</name>
    <dbReference type="NCBI Taxonomy" id="797122"/>
    <lineage>
        <taxon>Eukaryota</taxon>
        <taxon>Metamonada</taxon>
        <taxon>Carpediemonas-like organisms</taxon>
        <taxon>Kipferlia</taxon>
    </lineage>
</organism>
<evidence type="ECO:0000313" key="2">
    <source>
        <dbReference type="Proteomes" id="UP000265618"/>
    </source>
</evidence>
<reference evidence="1 2" key="1">
    <citation type="journal article" date="2018" name="PLoS ONE">
        <title>The draft genome of Kipferlia bialata reveals reductive genome evolution in fornicate parasites.</title>
        <authorList>
            <person name="Tanifuji G."/>
            <person name="Takabayashi S."/>
            <person name="Kume K."/>
            <person name="Takagi M."/>
            <person name="Nakayama T."/>
            <person name="Kamikawa R."/>
            <person name="Inagaki Y."/>
            <person name="Hashimoto T."/>
        </authorList>
    </citation>
    <scope>NUCLEOTIDE SEQUENCE [LARGE SCALE GENOMIC DNA]</scope>
    <source>
        <strain evidence="1">NY0173</strain>
    </source>
</reference>
<dbReference type="Proteomes" id="UP000265618">
    <property type="component" value="Unassembled WGS sequence"/>
</dbReference>
<dbReference type="AlphaFoldDB" id="A0A9K3DDW5"/>
<proteinExistence type="predicted"/>
<keyword evidence="2" id="KW-1185">Reference proteome</keyword>
<feature type="non-terminal residue" evidence="1">
    <location>
        <position position="57"/>
    </location>
</feature>
<evidence type="ECO:0000313" key="1">
    <source>
        <dbReference type="EMBL" id="GIQ92164.1"/>
    </source>
</evidence>
<feature type="non-terminal residue" evidence="1">
    <location>
        <position position="1"/>
    </location>
</feature>
<protein>
    <submittedName>
        <fullName evidence="1">Uncharacterized protein</fullName>
    </submittedName>
</protein>
<accession>A0A9K3DDW5</accession>
<name>A0A9K3DDW5_9EUKA</name>